<evidence type="ECO:0000256" key="6">
    <source>
        <dbReference type="ARBA" id="ARBA00022692"/>
    </source>
</evidence>
<keyword evidence="9 15" id="KW-1133">Transmembrane helix</keyword>
<feature type="transmembrane region" description="Helical" evidence="15">
    <location>
        <begin position="221"/>
        <end position="239"/>
    </location>
</feature>
<evidence type="ECO:0000256" key="12">
    <source>
        <dbReference type="ARBA" id="ARBA00023136"/>
    </source>
</evidence>
<name>A0A2V0P2T8_9CHLO</name>
<keyword evidence="10" id="KW-0406">Ion transport</keyword>
<dbReference type="AlphaFoldDB" id="A0A2V0P2T8"/>
<evidence type="ECO:0000256" key="8">
    <source>
        <dbReference type="ARBA" id="ARBA00022837"/>
    </source>
</evidence>
<dbReference type="OrthoDB" id="278338at2759"/>
<evidence type="ECO:0000256" key="10">
    <source>
        <dbReference type="ARBA" id="ARBA00023065"/>
    </source>
</evidence>
<comment type="subcellular location">
    <subcellularLocation>
        <location evidence="1">Mitochondrion inner membrane</location>
        <topology evidence="1">Multi-pass membrane protein</topology>
    </subcellularLocation>
</comment>
<comment type="caution">
    <text evidence="17">The sequence shown here is derived from an EMBL/GenBank/DDBJ whole genome shotgun (WGS) entry which is preliminary data.</text>
</comment>
<evidence type="ECO:0000313" key="18">
    <source>
        <dbReference type="Proteomes" id="UP000247498"/>
    </source>
</evidence>
<dbReference type="GO" id="GO:0005262">
    <property type="term" value="F:calcium channel activity"/>
    <property type="evidence" value="ECO:0007669"/>
    <property type="project" value="UniProtKB-KW"/>
</dbReference>
<evidence type="ECO:0000256" key="4">
    <source>
        <dbReference type="ARBA" id="ARBA00022568"/>
    </source>
</evidence>
<dbReference type="InParanoid" id="A0A2V0P2T8"/>
<evidence type="ECO:0000256" key="9">
    <source>
        <dbReference type="ARBA" id="ARBA00022989"/>
    </source>
</evidence>
<dbReference type="GO" id="GO:0036444">
    <property type="term" value="P:calcium import into the mitochondrion"/>
    <property type="evidence" value="ECO:0007669"/>
    <property type="project" value="TreeGrafter"/>
</dbReference>
<dbReference type="GO" id="GO:0015292">
    <property type="term" value="F:uniporter activity"/>
    <property type="evidence" value="ECO:0007669"/>
    <property type="project" value="TreeGrafter"/>
</dbReference>
<evidence type="ECO:0000256" key="11">
    <source>
        <dbReference type="ARBA" id="ARBA00023128"/>
    </source>
</evidence>
<evidence type="ECO:0000256" key="2">
    <source>
        <dbReference type="ARBA" id="ARBA00005653"/>
    </source>
</evidence>
<feature type="transmembrane region" description="Helical" evidence="15">
    <location>
        <begin position="190"/>
        <end position="209"/>
    </location>
</feature>
<dbReference type="PANTHER" id="PTHR13462">
    <property type="entry name" value="CALCIUM UNIPORTER PROTEIN, MITOCHONDRIAL"/>
    <property type="match status" value="1"/>
</dbReference>
<evidence type="ECO:0000256" key="14">
    <source>
        <dbReference type="ARBA" id="ARBA00036634"/>
    </source>
</evidence>
<keyword evidence="11" id="KW-0496">Mitochondrion</keyword>
<dbReference type="STRING" id="307507.A0A2V0P2T8"/>
<dbReference type="InterPro" id="IPR006769">
    <property type="entry name" value="MCU_C"/>
</dbReference>
<feature type="domain" description="Calcium uniporter protein C-terminal" evidence="16">
    <location>
        <begin position="116"/>
        <end position="276"/>
    </location>
</feature>
<dbReference type="GO" id="GO:0051560">
    <property type="term" value="P:mitochondrial calcium ion homeostasis"/>
    <property type="evidence" value="ECO:0007669"/>
    <property type="project" value="InterPro"/>
</dbReference>
<keyword evidence="8" id="KW-0106">Calcium</keyword>
<keyword evidence="4" id="KW-0109">Calcium transport</keyword>
<dbReference type="GO" id="GO:1990246">
    <property type="term" value="C:uniplex complex"/>
    <property type="evidence" value="ECO:0007669"/>
    <property type="project" value="TreeGrafter"/>
</dbReference>
<dbReference type="PANTHER" id="PTHR13462:SF10">
    <property type="entry name" value="CALCIUM UNIPORTER PROTEIN, MITOCHONDRIAL"/>
    <property type="match status" value="1"/>
</dbReference>
<dbReference type="InterPro" id="IPR039055">
    <property type="entry name" value="MCU_fam"/>
</dbReference>
<keyword evidence="6 15" id="KW-0812">Transmembrane</keyword>
<evidence type="ECO:0000256" key="5">
    <source>
        <dbReference type="ARBA" id="ARBA00022673"/>
    </source>
</evidence>
<comment type="catalytic activity">
    <reaction evidence="14">
        <text>Ca(2+)(in) = Ca(2+)(out)</text>
        <dbReference type="Rhea" id="RHEA:29671"/>
        <dbReference type="ChEBI" id="CHEBI:29108"/>
    </reaction>
</comment>
<evidence type="ECO:0000256" key="13">
    <source>
        <dbReference type="ARBA" id="ARBA00023303"/>
    </source>
</evidence>
<evidence type="ECO:0000256" key="15">
    <source>
        <dbReference type="SAM" id="Phobius"/>
    </source>
</evidence>
<keyword evidence="3" id="KW-0813">Transport</keyword>
<dbReference type="FunCoup" id="A0A2V0P2T8">
    <property type="interactions" value="355"/>
</dbReference>
<evidence type="ECO:0000256" key="7">
    <source>
        <dbReference type="ARBA" id="ARBA00022792"/>
    </source>
</evidence>
<sequence>MGPARRALCASFGLAWRCRQQACSAGALSFAAAAPWPAQQRRAAPPLPWGPLGLRGLTSAPPPNNSIAGAQEMLDSLQAAKLRDELEAASIDRPYLSYPEFLEFIKQHNAADCDAEAEARADALTRAGVVLRLNSVVYLRPQEIAEMVYRALPTDPADARQRLAATEEQLREMDAQHRVLQRAAGRWPKFWLQTGCLVLFGQLVGFAYLTWWELSWDVMEPIAYMLSLSYSFLGYIYFLSKGSELDYRPFMKFWTEQQLRKKMEERGFDFDRYQSLTREAERYRRYLAAQAAAERRGAKIE</sequence>
<evidence type="ECO:0000256" key="1">
    <source>
        <dbReference type="ARBA" id="ARBA00004448"/>
    </source>
</evidence>
<proteinExistence type="inferred from homology"/>
<comment type="similarity">
    <text evidence="2">Belongs to the MCU (TC 1.A.77) family.</text>
</comment>
<keyword evidence="13" id="KW-0407">Ion channel</keyword>
<dbReference type="EMBL" id="BDRX01000024">
    <property type="protein sequence ID" value="GBF91395.1"/>
    <property type="molecule type" value="Genomic_DNA"/>
</dbReference>
<evidence type="ECO:0000256" key="3">
    <source>
        <dbReference type="ARBA" id="ARBA00022448"/>
    </source>
</evidence>
<dbReference type="Proteomes" id="UP000247498">
    <property type="component" value="Unassembled WGS sequence"/>
</dbReference>
<evidence type="ECO:0000259" key="16">
    <source>
        <dbReference type="Pfam" id="PF04678"/>
    </source>
</evidence>
<protein>
    <submittedName>
        <fullName evidence="17">Calcium uniporter mitochondrial-like</fullName>
    </submittedName>
</protein>
<evidence type="ECO:0000313" key="17">
    <source>
        <dbReference type="EMBL" id="GBF91395.1"/>
    </source>
</evidence>
<keyword evidence="18" id="KW-1185">Reference proteome</keyword>
<dbReference type="Pfam" id="PF04678">
    <property type="entry name" value="MCU"/>
    <property type="match status" value="1"/>
</dbReference>
<keyword evidence="5" id="KW-0107">Calcium channel</keyword>
<accession>A0A2V0P2T8</accession>
<gene>
    <name evidence="17" type="ORF">Rsub_04135</name>
</gene>
<keyword evidence="7" id="KW-0999">Mitochondrion inner membrane</keyword>
<reference evidence="17 18" key="1">
    <citation type="journal article" date="2018" name="Sci. Rep.">
        <title>Raphidocelis subcapitata (=Pseudokirchneriella subcapitata) provides an insight into genome evolution and environmental adaptations in the Sphaeropleales.</title>
        <authorList>
            <person name="Suzuki S."/>
            <person name="Yamaguchi H."/>
            <person name="Nakajima N."/>
            <person name="Kawachi M."/>
        </authorList>
    </citation>
    <scope>NUCLEOTIDE SEQUENCE [LARGE SCALE GENOMIC DNA]</scope>
    <source>
        <strain evidence="17 18">NIES-35</strain>
    </source>
</reference>
<keyword evidence="12 15" id="KW-0472">Membrane</keyword>
<organism evidence="17 18">
    <name type="scientific">Raphidocelis subcapitata</name>
    <dbReference type="NCBI Taxonomy" id="307507"/>
    <lineage>
        <taxon>Eukaryota</taxon>
        <taxon>Viridiplantae</taxon>
        <taxon>Chlorophyta</taxon>
        <taxon>core chlorophytes</taxon>
        <taxon>Chlorophyceae</taxon>
        <taxon>CS clade</taxon>
        <taxon>Sphaeropleales</taxon>
        <taxon>Selenastraceae</taxon>
        <taxon>Raphidocelis</taxon>
    </lineage>
</organism>